<organism evidence="7 8">
    <name type="scientific">Candidatus Shapirobacteria bacterium CG03_land_8_20_14_0_80_40_19</name>
    <dbReference type="NCBI Taxonomy" id="1974880"/>
    <lineage>
        <taxon>Bacteria</taxon>
        <taxon>Candidatus Shapironibacteriota</taxon>
    </lineage>
</organism>
<keyword evidence="6" id="KW-0812">Transmembrane</keyword>
<comment type="catalytic activity">
    <reaction evidence="1">
        <text>[protein]-peptidylproline (omega=180) = [protein]-peptidylproline (omega=0)</text>
        <dbReference type="Rhea" id="RHEA:16237"/>
        <dbReference type="Rhea" id="RHEA-COMP:10747"/>
        <dbReference type="Rhea" id="RHEA-COMP:10748"/>
        <dbReference type="ChEBI" id="CHEBI:83833"/>
        <dbReference type="ChEBI" id="CHEBI:83834"/>
        <dbReference type="EC" id="5.2.1.8"/>
    </reaction>
</comment>
<name>A0A2M7BGE1_9BACT</name>
<keyword evidence="6" id="KW-1133">Transmembrane helix</keyword>
<evidence type="ECO:0000313" key="7">
    <source>
        <dbReference type="EMBL" id="PIV02168.1"/>
    </source>
</evidence>
<feature type="non-terminal residue" evidence="7">
    <location>
        <position position="1"/>
    </location>
</feature>
<dbReference type="InterPro" id="IPR050245">
    <property type="entry name" value="PrsA_foldase"/>
</dbReference>
<dbReference type="InterPro" id="IPR027304">
    <property type="entry name" value="Trigger_fact/SurA_dom_sf"/>
</dbReference>
<evidence type="ECO:0000313" key="8">
    <source>
        <dbReference type="Proteomes" id="UP000230399"/>
    </source>
</evidence>
<accession>A0A2M7BGE1</accession>
<proteinExistence type="predicted"/>
<dbReference type="Gene3D" id="1.10.4030.10">
    <property type="entry name" value="Porin chaperone SurA, peptide-binding domain"/>
    <property type="match status" value="1"/>
</dbReference>
<keyword evidence="4" id="KW-0697">Rotamase</keyword>
<dbReference type="SUPFAM" id="SSF109998">
    <property type="entry name" value="Triger factor/SurA peptide-binding domain-like"/>
    <property type="match status" value="1"/>
</dbReference>
<evidence type="ECO:0000256" key="3">
    <source>
        <dbReference type="ARBA" id="ARBA00022729"/>
    </source>
</evidence>
<dbReference type="AlphaFoldDB" id="A0A2M7BGE1"/>
<reference evidence="8" key="1">
    <citation type="submission" date="2017-09" db="EMBL/GenBank/DDBJ databases">
        <title>Depth-based differentiation of microbial function through sediment-hosted aquifers and enrichment of novel symbionts in the deep terrestrial subsurface.</title>
        <authorList>
            <person name="Probst A.J."/>
            <person name="Ladd B."/>
            <person name="Jarett J.K."/>
            <person name="Geller-Mcgrath D.E."/>
            <person name="Sieber C.M.K."/>
            <person name="Emerson J.B."/>
            <person name="Anantharaman K."/>
            <person name="Thomas B.C."/>
            <person name="Malmstrom R."/>
            <person name="Stieglmeier M."/>
            <person name="Klingl A."/>
            <person name="Woyke T."/>
            <person name="Ryan C.M."/>
            <person name="Banfield J.F."/>
        </authorList>
    </citation>
    <scope>NUCLEOTIDE SEQUENCE [LARGE SCALE GENOMIC DNA]</scope>
</reference>
<evidence type="ECO:0000256" key="5">
    <source>
        <dbReference type="ARBA" id="ARBA00023235"/>
    </source>
</evidence>
<dbReference type="EC" id="5.2.1.8" evidence="2"/>
<dbReference type="EMBL" id="PEVD01000005">
    <property type="protein sequence ID" value="PIV02168.1"/>
    <property type="molecule type" value="Genomic_DNA"/>
</dbReference>
<dbReference type="GO" id="GO:0003755">
    <property type="term" value="F:peptidyl-prolyl cis-trans isomerase activity"/>
    <property type="evidence" value="ECO:0007669"/>
    <property type="project" value="UniProtKB-KW"/>
</dbReference>
<evidence type="ECO:0000256" key="4">
    <source>
        <dbReference type="ARBA" id="ARBA00023110"/>
    </source>
</evidence>
<dbReference type="Proteomes" id="UP000230399">
    <property type="component" value="Unassembled WGS sequence"/>
</dbReference>
<dbReference type="Pfam" id="PF13624">
    <property type="entry name" value="SurA_N_3"/>
    <property type="match status" value="1"/>
</dbReference>
<evidence type="ECO:0000256" key="1">
    <source>
        <dbReference type="ARBA" id="ARBA00000971"/>
    </source>
</evidence>
<dbReference type="PANTHER" id="PTHR47245">
    <property type="entry name" value="PEPTIDYLPROLYL ISOMERASE"/>
    <property type="match status" value="1"/>
</dbReference>
<keyword evidence="6" id="KW-0472">Membrane</keyword>
<keyword evidence="3" id="KW-0732">Signal</keyword>
<dbReference type="PANTHER" id="PTHR47245:SF1">
    <property type="entry name" value="FOLDASE PROTEIN PRSA"/>
    <property type="match status" value="1"/>
</dbReference>
<evidence type="ECO:0000256" key="2">
    <source>
        <dbReference type="ARBA" id="ARBA00013194"/>
    </source>
</evidence>
<keyword evidence="5" id="KW-0413">Isomerase</keyword>
<protein>
    <recommendedName>
        <fullName evidence="2">peptidylprolyl isomerase</fullName>
        <ecNumber evidence="2">5.2.1.8</ecNumber>
    </recommendedName>
</protein>
<evidence type="ECO:0000256" key="6">
    <source>
        <dbReference type="SAM" id="Phobius"/>
    </source>
</evidence>
<sequence>TECCPPNCCSKRSVLRKHLLVLGVLVVLAAVLGYFFRDRLLVAIVNGKPVFRYKLNQLLVKSSGKEALENLIVEGLIKEEVKKNQVVITKEDIDGEIKKISAQFGDVTKFEEVLKAQGMSKEDFQSQIETKLQVYGILGKDITVSEDEISQFLKENGETMTATSEAEKRTEANGVLREQKINEKVQTWISDLLAKAKITRFLK</sequence>
<gene>
    <name evidence="7" type="ORF">COS55_00150</name>
</gene>
<feature type="transmembrane region" description="Helical" evidence="6">
    <location>
        <begin position="19"/>
        <end position="36"/>
    </location>
</feature>
<comment type="caution">
    <text evidence="7">The sequence shown here is derived from an EMBL/GenBank/DDBJ whole genome shotgun (WGS) entry which is preliminary data.</text>
</comment>